<feature type="region of interest" description="Disordered" evidence="1">
    <location>
        <begin position="78"/>
        <end position="141"/>
    </location>
</feature>
<dbReference type="AlphaFoldDB" id="A0A6J4HGI1"/>
<feature type="compositionally biased region" description="Low complexity" evidence="1">
    <location>
        <begin position="102"/>
        <end position="120"/>
    </location>
</feature>
<feature type="region of interest" description="Disordered" evidence="1">
    <location>
        <begin position="18"/>
        <end position="39"/>
    </location>
</feature>
<name>A0A6J4HGI1_9MICC</name>
<evidence type="ECO:0000313" key="2">
    <source>
        <dbReference type="EMBL" id="CAA9223111.1"/>
    </source>
</evidence>
<dbReference type="EMBL" id="CADCTE010000046">
    <property type="protein sequence ID" value="CAA9223111.1"/>
    <property type="molecule type" value="Genomic_DNA"/>
</dbReference>
<organism evidence="2">
    <name type="scientific">uncultured Arthrobacter sp</name>
    <dbReference type="NCBI Taxonomy" id="114050"/>
    <lineage>
        <taxon>Bacteria</taxon>
        <taxon>Bacillati</taxon>
        <taxon>Actinomycetota</taxon>
        <taxon>Actinomycetes</taxon>
        <taxon>Micrococcales</taxon>
        <taxon>Micrococcaceae</taxon>
        <taxon>Arthrobacter</taxon>
        <taxon>environmental samples</taxon>
    </lineage>
</organism>
<feature type="non-terminal residue" evidence="2">
    <location>
        <position position="141"/>
    </location>
</feature>
<evidence type="ECO:0000256" key="1">
    <source>
        <dbReference type="SAM" id="MobiDB-lite"/>
    </source>
</evidence>
<gene>
    <name evidence="2" type="ORF">AVDCRST_MAG83-658</name>
</gene>
<feature type="non-terminal residue" evidence="2">
    <location>
        <position position="1"/>
    </location>
</feature>
<proteinExistence type="predicted"/>
<accession>A0A6J4HGI1</accession>
<reference evidence="2" key="1">
    <citation type="submission" date="2020-02" db="EMBL/GenBank/DDBJ databases">
        <authorList>
            <person name="Meier V. D."/>
        </authorList>
    </citation>
    <scope>NUCLEOTIDE SEQUENCE</scope>
    <source>
        <strain evidence="2">AVDCRST_MAG83</strain>
    </source>
</reference>
<protein>
    <submittedName>
        <fullName evidence="2">Uncharacterized protein</fullName>
    </submittedName>
</protein>
<sequence length="141" mass="14686">GIPAYGTPTRARALALAGGRHRRDHPLRGFRPQHPRARPECCGNRGDGCALRRRLRRGLDGPARLADAASPVADGCRNLDHHGGRRPAAAVPHRGRCGPELPGGHARGAGTAAAHTAAAGGRRRAGPRACPLRPRKPGGTV</sequence>